<keyword evidence="4" id="KW-0804">Transcription</keyword>
<accession>A0ABR6ZXL2</accession>
<protein>
    <submittedName>
        <fullName evidence="6">LysR family transcriptional regulator</fullName>
    </submittedName>
</protein>
<evidence type="ECO:0000259" key="5">
    <source>
        <dbReference type="PROSITE" id="PS50931"/>
    </source>
</evidence>
<sequence>MNLTDLKIFACVARQPSLGAAAQELHLTPSAVSKALRRLEADLDTLLFDRSAKQLSLNAGGQRMLEFARNMLSMADQMKADMGGERASFACKIAGPAVLLWRHAQQITQAMSSYGGVTLQFDSLFEEDALAALERGEASAAMVTGEVINGRSKHWQADWQTIQLGALDLQLLAGYQHPLARRDEKGQIPQLSAAQVLECDFVSPSRSLFCGERRGGRSDGWRDDQLPRKIRYWIDDLQLLLMMVKSGKALAYLPDFALNDLELVRLEVSDCGFQCREEVCFVWNARNAPVWLNNLACTLSGKINTNAKFK</sequence>
<dbReference type="Gene3D" id="1.10.10.10">
    <property type="entry name" value="Winged helix-like DNA-binding domain superfamily/Winged helix DNA-binding domain"/>
    <property type="match status" value="1"/>
</dbReference>
<dbReference type="CDD" id="cd05466">
    <property type="entry name" value="PBP2_LTTR_substrate"/>
    <property type="match status" value="1"/>
</dbReference>
<evidence type="ECO:0000256" key="3">
    <source>
        <dbReference type="ARBA" id="ARBA00023125"/>
    </source>
</evidence>
<dbReference type="RefSeq" id="WP_186950281.1">
    <property type="nucleotide sequence ID" value="NZ_JACOGF010000017.1"/>
</dbReference>
<keyword evidence="2" id="KW-0805">Transcription regulation</keyword>
<evidence type="ECO:0000313" key="6">
    <source>
        <dbReference type="EMBL" id="MBC3920602.1"/>
    </source>
</evidence>
<reference evidence="6 7" key="1">
    <citation type="submission" date="2020-08" db="EMBL/GenBank/DDBJ databases">
        <title>Novel species isolated from subtropical streams in China.</title>
        <authorList>
            <person name="Lu H."/>
        </authorList>
    </citation>
    <scope>NUCLEOTIDE SEQUENCE [LARGE SCALE GENOMIC DNA]</scope>
    <source>
        <strain evidence="6 7">CY18W</strain>
    </source>
</reference>
<dbReference type="SUPFAM" id="SSF46785">
    <property type="entry name" value="Winged helix' DNA-binding domain"/>
    <property type="match status" value="1"/>
</dbReference>
<evidence type="ECO:0000256" key="2">
    <source>
        <dbReference type="ARBA" id="ARBA00023015"/>
    </source>
</evidence>
<organism evidence="6 7">
    <name type="scientific">Undibacterium hunanense</name>
    <dbReference type="NCBI Taxonomy" id="2762292"/>
    <lineage>
        <taxon>Bacteria</taxon>
        <taxon>Pseudomonadati</taxon>
        <taxon>Pseudomonadota</taxon>
        <taxon>Betaproteobacteria</taxon>
        <taxon>Burkholderiales</taxon>
        <taxon>Oxalobacteraceae</taxon>
        <taxon>Undibacterium</taxon>
    </lineage>
</organism>
<evidence type="ECO:0000256" key="4">
    <source>
        <dbReference type="ARBA" id="ARBA00023163"/>
    </source>
</evidence>
<dbReference type="Gene3D" id="3.40.190.10">
    <property type="entry name" value="Periplasmic binding protein-like II"/>
    <property type="match status" value="2"/>
</dbReference>
<gene>
    <name evidence="6" type="ORF">H8L32_24265</name>
</gene>
<comment type="caution">
    <text evidence="6">The sequence shown here is derived from an EMBL/GenBank/DDBJ whole genome shotgun (WGS) entry which is preliminary data.</text>
</comment>
<dbReference type="EMBL" id="JACOGF010000017">
    <property type="protein sequence ID" value="MBC3920602.1"/>
    <property type="molecule type" value="Genomic_DNA"/>
</dbReference>
<keyword evidence="7" id="KW-1185">Reference proteome</keyword>
<dbReference type="InterPro" id="IPR000847">
    <property type="entry name" value="LysR_HTH_N"/>
</dbReference>
<dbReference type="PROSITE" id="PS50931">
    <property type="entry name" value="HTH_LYSR"/>
    <property type="match status" value="1"/>
</dbReference>
<name>A0ABR6ZXL2_9BURK</name>
<dbReference type="InterPro" id="IPR036388">
    <property type="entry name" value="WH-like_DNA-bd_sf"/>
</dbReference>
<dbReference type="Proteomes" id="UP000650424">
    <property type="component" value="Unassembled WGS sequence"/>
</dbReference>
<evidence type="ECO:0000313" key="7">
    <source>
        <dbReference type="Proteomes" id="UP000650424"/>
    </source>
</evidence>
<dbReference type="PANTHER" id="PTHR30126">
    <property type="entry name" value="HTH-TYPE TRANSCRIPTIONAL REGULATOR"/>
    <property type="match status" value="1"/>
</dbReference>
<dbReference type="InterPro" id="IPR005119">
    <property type="entry name" value="LysR_subst-bd"/>
</dbReference>
<evidence type="ECO:0000256" key="1">
    <source>
        <dbReference type="ARBA" id="ARBA00009437"/>
    </source>
</evidence>
<dbReference type="SUPFAM" id="SSF53850">
    <property type="entry name" value="Periplasmic binding protein-like II"/>
    <property type="match status" value="1"/>
</dbReference>
<dbReference type="Pfam" id="PF00126">
    <property type="entry name" value="HTH_1"/>
    <property type="match status" value="1"/>
</dbReference>
<comment type="similarity">
    <text evidence="1">Belongs to the LysR transcriptional regulatory family.</text>
</comment>
<dbReference type="PANTHER" id="PTHR30126:SF91">
    <property type="entry name" value="LYSR FAMILY TRANSCRIPTIONAL REGULATOR"/>
    <property type="match status" value="1"/>
</dbReference>
<dbReference type="InterPro" id="IPR036390">
    <property type="entry name" value="WH_DNA-bd_sf"/>
</dbReference>
<dbReference type="Pfam" id="PF03466">
    <property type="entry name" value="LysR_substrate"/>
    <property type="match status" value="1"/>
</dbReference>
<keyword evidence="3" id="KW-0238">DNA-binding</keyword>
<feature type="domain" description="HTH lysR-type" evidence="5">
    <location>
        <begin position="1"/>
        <end position="58"/>
    </location>
</feature>
<proteinExistence type="inferred from homology"/>